<dbReference type="InterPro" id="IPR003737">
    <property type="entry name" value="GlcNAc_PI_deacetylase-related"/>
</dbReference>
<dbReference type="EMBL" id="WIVT01000030">
    <property type="protein sequence ID" value="MQU18580.1"/>
    <property type="molecule type" value="Genomic_DNA"/>
</dbReference>
<organism evidence="2">
    <name type="scientific">Pseudomonas helleri</name>
    <dbReference type="NCBI Taxonomy" id="1608996"/>
    <lineage>
        <taxon>Bacteria</taxon>
        <taxon>Pseudomonadati</taxon>
        <taxon>Pseudomonadota</taxon>
        <taxon>Gammaproteobacteria</taxon>
        <taxon>Pseudomonadales</taxon>
        <taxon>Pseudomonadaceae</taxon>
        <taxon>Pseudomonas</taxon>
    </lineage>
</organism>
<dbReference type="Pfam" id="PF02585">
    <property type="entry name" value="PIG-L"/>
    <property type="match status" value="1"/>
</dbReference>
<evidence type="ECO:0000313" key="1">
    <source>
        <dbReference type="EMBL" id="MQT28779.1"/>
    </source>
</evidence>
<dbReference type="EMBL" id="WIWC01000030">
    <property type="protein sequence ID" value="MQT81696.1"/>
    <property type="molecule type" value="Genomic_DNA"/>
</dbReference>
<dbReference type="RefSeq" id="WP_153381101.1">
    <property type="nucleotide sequence ID" value="NZ_CAXAOS010000019.1"/>
</dbReference>
<evidence type="ECO:0000313" key="2">
    <source>
        <dbReference type="EMBL" id="MQT81696.1"/>
    </source>
</evidence>
<accession>A0A6A7Z209</accession>
<dbReference type="EMBL" id="WIWP01000118">
    <property type="protein sequence ID" value="MQT28779.1"/>
    <property type="molecule type" value="Genomic_DNA"/>
</dbReference>
<dbReference type="Gene3D" id="3.40.50.10320">
    <property type="entry name" value="LmbE-like"/>
    <property type="match status" value="1"/>
</dbReference>
<reference evidence="5 6" key="1">
    <citation type="submission" date="2019-10" db="EMBL/GenBank/DDBJ databases">
        <title>Evaluation of single-gene subtyping targets for Pseudomonas.</title>
        <authorList>
            <person name="Reichler S.J."/>
            <person name="Orsi R.H."/>
            <person name="Wiedmann M."/>
            <person name="Martin N.H."/>
            <person name="Murphy S.I."/>
        </authorList>
    </citation>
    <scope>NUCLEOTIDE SEQUENCE</scope>
    <source>
        <strain evidence="1 7">FSL R10-0802</strain>
        <strain evidence="3 6">FSL R10-1594</strain>
        <strain evidence="4 5">FSL R10-1984</strain>
        <strain evidence="2">FSL R10-2339</strain>
    </source>
</reference>
<protein>
    <submittedName>
        <fullName evidence="2">PIG-L family deacetylase</fullName>
    </submittedName>
</protein>
<dbReference type="SUPFAM" id="SSF102588">
    <property type="entry name" value="LmbE-like"/>
    <property type="match status" value="1"/>
</dbReference>
<keyword evidence="7" id="KW-1185">Reference proteome</keyword>
<dbReference type="Proteomes" id="UP000443000">
    <property type="component" value="Unassembled WGS sequence"/>
</dbReference>
<dbReference type="EMBL" id="WIVW01000030">
    <property type="protein sequence ID" value="MQU28383.1"/>
    <property type="molecule type" value="Genomic_DNA"/>
</dbReference>
<evidence type="ECO:0000313" key="6">
    <source>
        <dbReference type="Proteomes" id="UP000443000"/>
    </source>
</evidence>
<gene>
    <name evidence="3" type="ORF">GHN41_19310</name>
    <name evidence="2" type="ORF">GHN86_16710</name>
    <name evidence="1" type="ORF">GHN94_23600</name>
    <name evidence="4" type="ORF">GHO29_18060</name>
</gene>
<comment type="caution">
    <text evidence="2">The sequence shown here is derived from an EMBL/GenBank/DDBJ whole genome shotgun (WGS) entry which is preliminary data.</text>
</comment>
<dbReference type="InterPro" id="IPR024078">
    <property type="entry name" value="LmbE-like_dom_sf"/>
</dbReference>
<dbReference type="Proteomes" id="UP000713985">
    <property type="component" value="Unassembled WGS sequence"/>
</dbReference>
<dbReference type="OrthoDB" id="9790023at2"/>
<proteinExistence type="predicted"/>
<dbReference type="PANTHER" id="PTHR12993">
    <property type="entry name" value="N-ACETYLGLUCOSAMINYL-PHOSPHATIDYLINOSITOL DE-N-ACETYLASE-RELATED"/>
    <property type="match status" value="1"/>
</dbReference>
<dbReference type="PANTHER" id="PTHR12993:SF11">
    <property type="entry name" value="N-ACETYLGLUCOSAMINYL-PHOSPHATIDYLINOSITOL DE-N-ACETYLASE"/>
    <property type="match status" value="1"/>
</dbReference>
<evidence type="ECO:0000313" key="5">
    <source>
        <dbReference type="Proteomes" id="UP000437970"/>
    </source>
</evidence>
<evidence type="ECO:0000313" key="7">
    <source>
        <dbReference type="Proteomes" id="UP000713985"/>
    </source>
</evidence>
<name>A0A6A7Z209_9PSED</name>
<evidence type="ECO:0000313" key="4">
    <source>
        <dbReference type="EMBL" id="MQU28383.1"/>
    </source>
</evidence>
<evidence type="ECO:0000313" key="3">
    <source>
        <dbReference type="EMBL" id="MQU18580.1"/>
    </source>
</evidence>
<sequence>MTTNLIVGAGTELDHWNNARCLTHMPHIDLTRLVPDGVRAVIIAPHPDDEILGCGGVLQLLHAAGRSLLLMSITDGTASHPGSAQWTPERLRQVRPQESEEAVTRLGLSGLNWVRGGFEDTQVASSEDAVSDFIKQHLRPGDVVFATWREDGHSDHDAVGRASSRAAKAVGATLHEVPIWAWHWAHNDDPRVPWKRARKVALSPYAIARKRYAAQAFTSQLEHDPSTGLAVLPAPVLERLLQPFEVVFLQE</sequence>
<dbReference type="GO" id="GO:0016811">
    <property type="term" value="F:hydrolase activity, acting on carbon-nitrogen (but not peptide) bonds, in linear amides"/>
    <property type="evidence" value="ECO:0007669"/>
    <property type="project" value="TreeGrafter"/>
</dbReference>
<dbReference type="AlphaFoldDB" id="A0A6A7Z209"/>
<dbReference type="Proteomes" id="UP000437970">
    <property type="component" value="Unassembled WGS sequence"/>
</dbReference>